<sequence length="191" mass="22994">MSLLCASYIKKKIEEIIMKKIQINNSLIYNIILKSLIIFFIGLLGRSLINLLINLETFKVSITLIYSSIIFTKIYLCLENIMHINSDLYTFNNNPRNSKLIDLRYNKSLSNNNCLNNNNLNLKIKDEIRCQIHWRLVGQFTSKYNTYYEFKDKWDIDMRLVDFLKKEARERKDQLILQKRTLFWILRRRNN</sequence>
<protein>
    <submittedName>
        <fullName evidence="2">Uncharacterized protein</fullName>
    </submittedName>
</protein>
<dbReference type="AlphaFoldDB" id="A0A8F1Y2I2"/>
<keyword evidence="1" id="KW-1133">Transmembrane helix</keyword>
<feature type="transmembrane region" description="Helical" evidence="1">
    <location>
        <begin position="60"/>
        <end position="78"/>
    </location>
</feature>
<name>A0A8F1Y2I2_CLORO</name>
<geneLocation type="mitochondrion" evidence="2"/>
<accession>A0A8F1Y2I2</accession>
<keyword evidence="1" id="KW-0812">Transmembrane</keyword>
<dbReference type="EMBL" id="MW030499">
    <property type="protein sequence ID" value="QWS06182.1"/>
    <property type="molecule type" value="Genomic_DNA"/>
</dbReference>
<evidence type="ECO:0000313" key="2">
    <source>
        <dbReference type="EMBL" id="QWS06182.1"/>
    </source>
</evidence>
<gene>
    <name evidence="2" type="primary">orf191</name>
</gene>
<proteinExistence type="predicted"/>
<reference evidence="2" key="1">
    <citation type="submission" date="2020-09" db="EMBL/GenBank/DDBJ databases">
        <authorList>
            <person name="Zhao Z.Y."/>
            <person name="Zhu K.F."/>
            <person name="Tang D.X."/>
            <person name="Wang Y.B."/>
            <person name="Wang Y."/>
            <person name="Geng Y.P."/>
            <person name="Yu H."/>
        </authorList>
    </citation>
    <scope>NUCLEOTIDE SEQUENCE</scope>
</reference>
<keyword evidence="1" id="KW-0472">Membrane</keyword>
<evidence type="ECO:0000256" key="1">
    <source>
        <dbReference type="SAM" id="Phobius"/>
    </source>
</evidence>
<feature type="transmembrane region" description="Helical" evidence="1">
    <location>
        <begin position="27"/>
        <end position="48"/>
    </location>
</feature>
<keyword evidence="2" id="KW-0496">Mitochondrion</keyword>
<organism evidence="2">
    <name type="scientific">Clonostachys rogersoniana</name>
    <dbReference type="NCBI Taxonomy" id="122658"/>
    <lineage>
        <taxon>Eukaryota</taxon>
        <taxon>Fungi</taxon>
        <taxon>Dikarya</taxon>
        <taxon>Ascomycota</taxon>
        <taxon>Pezizomycotina</taxon>
        <taxon>Sordariomycetes</taxon>
        <taxon>Hypocreomycetidae</taxon>
        <taxon>Hypocreales</taxon>
        <taxon>Bionectriaceae</taxon>
        <taxon>Clonostachys</taxon>
    </lineage>
</organism>